<comment type="caution">
    <text evidence="2">The sequence shown here is derived from an EMBL/GenBank/DDBJ whole genome shotgun (WGS) entry which is preliminary data.</text>
</comment>
<feature type="domain" description="Pyrrolo-quinoline quinone repeat" evidence="1">
    <location>
        <begin position="177"/>
        <end position="348"/>
    </location>
</feature>
<dbReference type="PANTHER" id="PTHR34512:SF30">
    <property type="entry name" value="OUTER MEMBRANE PROTEIN ASSEMBLY FACTOR BAMB"/>
    <property type="match status" value="1"/>
</dbReference>
<sequence>MQPTGHNWNRNSRFAGVNSAIHIKWTYKMPSGGNASIVIGDDGTVFTKSYDLGGKPKYKIHAINPDGTLKWEYATAEELTHGTPVITKDKILMIPVGQKILNINTADGIATETILDNIYPNEPVLDSDGSYYLSGPAGRLAAYNSDGTQKWKSTFAIGSSPGYLSLSDTGSLIFKASGNLYSYDTKSGTKLWEFTGINSDYNKSSPALSKDGTIYVTGAEGFVYAINPNGTLKWKFAVDSTSSYKNVIDPIVGSDGTVYAVNGTKNLYAINPDGTLKWKFDTNSARVSPILDSNGIIYIGAGTNLIAVNAEGLQQWSIQLDSIPTSAPAIAEDGTIYIATNNGTVYAIGGEVIGMEPTEPPVDPEPPVEPVGERAIFVITLNNGTEKEYDLSMQEVQEFISWYEGRAAGSGPVTFAINKHNNNKGPFKQRQDYIVFDKIITFEVNEY</sequence>
<dbReference type="PANTHER" id="PTHR34512">
    <property type="entry name" value="CELL SURFACE PROTEIN"/>
    <property type="match status" value="1"/>
</dbReference>
<evidence type="ECO:0000259" key="1">
    <source>
        <dbReference type="Pfam" id="PF13360"/>
    </source>
</evidence>
<dbReference type="EMBL" id="MRVI01000002">
    <property type="protein sequence ID" value="OOC59512.1"/>
    <property type="molecule type" value="Genomic_DNA"/>
</dbReference>
<name>A0ABX3JUV0_9BACL</name>
<evidence type="ECO:0000313" key="2">
    <source>
        <dbReference type="EMBL" id="OOC59512.1"/>
    </source>
</evidence>
<dbReference type="InterPro" id="IPR011047">
    <property type="entry name" value="Quinoprotein_ADH-like_sf"/>
</dbReference>
<dbReference type="Proteomes" id="UP000189059">
    <property type="component" value="Unassembled WGS sequence"/>
</dbReference>
<accession>A0ABX3JUV0</accession>
<keyword evidence="3" id="KW-1185">Reference proteome</keyword>
<reference evidence="2 3" key="1">
    <citation type="submission" date="2016-12" db="EMBL/GenBank/DDBJ databases">
        <title>Genome sequencing and description of Paenibacillus sp. nov. from high altitude lake in the Indian Trans- Himalayas.</title>
        <authorList>
            <person name="Kiran S."/>
            <person name="Swarnkar M.K."/>
            <person name="Rana A."/>
            <person name="Tewari R."/>
            <person name="Gulati A."/>
        </authorList>
    </citation>
    <scope>NUCLEOTIDE SEQUENCE [LARGE SCALE GENOMIC DNA]</scope>
    <source>
        <strain evidence="2 3">IHBB 9951</strain>
    </source>
</reference>
<dbReference type="Pfam" id="PF13360">
    <property type="entry name" value="PQQ_2"/>
    <property type="match status" value="2"/>
</dbReference>
<dbReference type="Gene3D" id="2.40.10.480">
    <property type="match status" value="1"/>
</dbReference>
<organism evidence="2 3">
    <name type="scientific">Paenibacillus ihbetae</name>
    <dbReference type="NCBI Taxonomy" id="1870820"/>
    <lineage>
        <taxon>Bacteria</taxon>
        <taxon>Bacillati</taxon>
        <taxon>Bacillota</taxon>
        <taxon>Bacilli</taxon>
        <taxon>Bacillales</taxon>
        <taxon>Paenibacillaceae</taxon>
        <taxon>Paenibacillus</taxon>
    </lineage>
</organism>
<protein>
    <recommendedName>
        <fullName evidence="1">Pyrrolo-quinoline quinone repeat domain-containing protein</fullName>
    </recommendedName>
</protein>
<feature type="domain" description="Pyrrolo-quinoline quinone repeat" evidence="1">
    <location>
        <begin position="25"/>
        <end position="154"/>
    </location>
</feature>
<gene>
    <name evidence="2" type="ORF">BBD40_25770</name>
</gene>
<dbReference type="InterPro" id="IPR018391">
    <property type="entry name" value="PQQ_b-propeller_rpt"/>
</dbReference>
<dbReference type="InterPro" id="IPR015943">
    <property type="entry name" value="WD40/YVTN_repeat-like_dom_sf"/>
</dbReference>
<proteinExistence type="predicted"/>
<dbReference type="InterPro" id="IPR002372">
    <property type="entry name" value="PQQ_rpt_dom"/>
</dbReference>
<dbReference type="SMART" id="SM00564">
    <property type="entry name" value="PQQ"/>
    <property type="match status" value="7"/>
</dbReference>
<dbReference type="Gene3D" id="2.130.10.10">
    <property type="entry name" value="YVTN repeat-like/Quinoprotein amine dehydrogenase"/>
    <property type="match status" value="2"/>
</dbReference>
<dbReference type="SUPFAM" id="SSF50998">
    <property type="entry name" value="Quinoprotein alcohol dehydrogenase-like"/>
    <property type="match status" value="1"/>
</dbReference>
<evidence type="ECO:0000313" key="3">
    <source>
        <dbReference type="Proteomes" id="UP000189059"/>
    </source>
</evidence>